<dbReference type="OrthoDB" id="6157812at2"/>
<comment type="caution">
    <text evidence="1">The sequence shown here is derived from an EMBL/GenBank/DDBJ whole genome shotgun (WGS) entry which is preliminary data.</text>
</comment>
<keyword evidence="2" id="KW-1185">Reference proteome</keyword>
<protein>
    <recommendedName>
        <fullName evidence="3">Ubiquinone biosynthesis protein COQ4</fullName>
    </recommendedName>
</protein>
<accession>A0A2S6IFL0</accession>
<evidence type="ECO:0000313" key="1">
    <source>
        <dbReference type="EMBL" id="PPK92999.1"/>
    </source>
</evidence>
<gene>
    <name evidence="1" type="ORF">LY01_02704</name>
</gene>
<reference evidence="1 2" key="1">
    <citation type="submission" date="2018-02" db="EMBL/GenBank/DDBJ databases">
        <title>Genomic Encyclopedia of Archaeal and Bacterial Type Strains, Phase II (KMG-II): from individual species to whole genera.</title>
        <authorList>
            <person name="Goeker M."/>
        </authorList>
    </citation>
    <scope>NUCLEOTIDE SEQUENCE [LARGE SCALE GENOMIC DNA]</scope>
    <source>
        <strain evidence="1 2">DSM 16809</strain>
    </source>
</reference>
<dbReference type="RefSeq" id="WP_104516441.1">
    <property type="nucleotide sequence ID" value="NZ_MQVW01000020.1"/>
</dbReference>
<dbReference type="Proteomes" id="UP000239002">
    <property type="component" value="Unassembled WGS sequence"/>
</dbReference>
<sequence length="179" mass="20760">MKNPSHIPKIKKTFFLHLYFEIQSTLILYREVFVNFSFELASTVYIRFKTGSSWNVHSKQLLSYPPDSLGYHLGCFLIQHKLEPQPRCEDHDVFHVLTGYRIDTAQEIAMQYWLWGNGKRSPFVLLAMLVGVILYVDQYSLFIHAIEAGHKASPIHDIDFKQNLYSPISLIKPISITSN</sequence>
<dbReference type="EMBL" id="PTJE01000008">
    <property type="protein sequence ID" value="PPK92999.1"/>
    <property type="molecule type" value="Genomic_DNA"/>
</dbReference>
<evidence type="ECO:0000313" key="2">
    <source>
        <dbReference type="Proteomes" id="UP000239002"/>
    </source>
</evidence>
<evidence type="ECO:0008006" key="3">
    <source>
        <dbReference type="Google" id="ProtNLM"/>
    </source>
</evidence>
<name>A0A2S6IFL0_9FLAO</name>
<organism evidence="1 2">
    <name type="scientific">Nonlabens xylanidelens</name>
    <dbReference type="NCBI Taxonomy" id="191564"/>
    <lineage>
        <taxon>Bacteria</taxon>
        <taxon>Pseudomonadati</taxon>
        <taxon>Bacteroidota</taxon>
        <taxon>Flavobacteriia</taxon>
        <taxon>Flavobacteriales</taxon>
        <taxon>Flavobacteriaceae</taxon>
        <taxon>Nonlabens</taxon>
    </lineage>
</organism>
<dbReference type="AlphaFoldDB" id="A0A2S6IFL0"/>
<proteinExistence type="predicted"/>